<dbReference type="InterPro" id="IPR036390">
    <property type="entry name" value="WH_DNA-bd_sf"/>
</dbReference>
<dbReference type="Gene3D" id="1.10.10.10">
    <property type="entry name" value="Winged helix-like DNA-binding domain superfamily/Winged helix DNA-binding domain"/>
    <property type="match status" value="1"/>
</dbReference>
<sequence>MANGKESISPAEWTVMRVVWTLGEADAKTVAVSVDPALAWAEATVKTLLNRLVKKGYLQTRKDGRRFIYSATVAEQSTMTSELSKLLDAMCAHKLGGSLVNVLNDTTLSKSDIDGLVKMLQCKRDAAPDQVECNCINQEACAHISASTN</sequence>
<dbReference type="Proteomes" id="UP001220377">
    <property type="component" value="Chromosome"/>
</dbReference>
<dbReference type="PIRSF" id="PIRSF019455">
    <property type="entry name" value="CopR_AtkY"/>
    <property type="match status" value="1"/>
</dbReference>
<name>A0ABY7WX32_9LACO</name>
<dbReference type="EMBL" id="CP117884">
    <property type="protein sequence ID" value="WDF83512.1"/>
    <property type="molecule type" value="Genomic_DNA"/>
</dbReference>
<accession>A0ABY7WX32</accession>
<reference evidence="5 6" key="1">
    <citation type="submission" date="2023-02" db="EMBL/GenBank/DDBJ databases">
        <title>Genome sequence of Lacticaseibacillus sp. KACC 23028.</title>
        <authorList>
            <person name="Kim S."/>
            <person name="Heo J."/>
            <person name="Kwon S.-W."/>
        </authorList>
    </citation>
    <scope>NUCLEOTIDE SEQUENCE [LARGE SCALE GENOMIC DNA]</scope>
    <source>
        <strain evidence="5 6">KACC 23028</strain>
    </source>
</reference>
<keyword evidence="4" id="KW-0804">Transcription</keyword>
<organism evidence="5 6">
    <name type="scientific">Lacticaseibacillus pabuli</name>
    <dbReference type="NCBI Taxonomy" id="3025672"/>
    <lineage>
        <taxon>Bacteria</taxon>
        <taxon>Bacillati</taxon>
        <taxon>Bacillota</taxon>
        <taxon>Bacilli</taxon>
        <taxon>Lactobacillales</taxon>
        <taxon>Lactobacillaceae</taxon>
        <taxon>Lacticaseibacillus</taxon>
    </lineage>
</organism>
<keyword evidence="6" id="KW-1185">Reference proteome</keyword>
<dbReference type="InterPro" id="IPR036388">
    <property type="entry name" value="WH-like_DNA-bd_sf"/>
</dbReference>
<dbReference type="InterPro" id="IPR014071">
    <property type="entry name" value="Cu_transp_CopY/TcrY"/>
</dbReference>
<comment type="similarity">
    <text evidence="1">Belongs to the BlaI transcriptional regulatory family.</text>
</comment>
<evidence type="ECO:0000313" key="6">
    <source>
        <dbReference type="Proteomes" id="UP001220377"/>
    </source>
</evidence>
<keyword evidence="2" id="KW-0805">Transcription regulation</keyword>
<evidence type="ECO:0000256" key="3">
    <source>
        <dbReference type="ARBA" id="ARBA00023125"/>
    </source>
</evidence>
<keyword evidence="3" id="KW-0238">DNA-binding</keyword>
<dbReference type="InterPro" id="IPR005650">
    <property type="entry name" value="BlaI_family"/>
</dbReference>
<evidence type="ECO:0000256" key="4">
    <source>
        <dbReference type="ARBA" id="ARBA00023163"/>
    </source>
</evidence>
<dbReference type="NCBIfam" id="TIGR02698">
    <property type="entry name" value="CopY_TcrY"/>
    <property type="match status" value="1"/>
</dbReference>
<evidence type="ECO:0000256" key="1">
    <source>
        <dbReference type="ARBA" id="ARBA00011046"/>
    </source>
</evidence>
<evidence type="ECO:0000313" key="5">
    <source>
        <dbReference type="EMBL" id="WDF83512.1"/>
    </source>
</evidence>
<dbReference type="RefSeq" id="WP_274261704.1">
    <property type="nucleotide sequence ID" value="NZ_CP117884.1"/>
</dbReference>
<dbReference type="Pfam" id="PF03965">
    <property type="entry name" value="Penicillinase_R"/>
    <property type="match status" value="1"/>
</dbReference>
<gene>
    <name evidence="5" type="ORF">PQ472_04555</name>
</gene>
<proteinExistence type="inferred from homology"/>
<dbReference type="SUPFAM" id="SSF46785">
    <property type="entry name" value="Winged helix' DNA-binding domain"/>
    <property type="match status" value="1"/>
</dbReference>
<protein>
    <submittedName>
        <fullName evidence="5">CopY/TcrY family copper transport repressor</fullName>
    </submittedName>
</protein>
<evidence type="ECO:0000256" key="2">
    <source>
        <dbReference type="ARBA" id="ARBA00023015"/>
    </source>
</evidence>